<dbReference type="AlphaFoldDB" id="A0AAD9XIA0"/>
<dbReference type="PANTHER" id="PTHR46890:SF48">
    <property type="entry name" value="RNA-DIRECTED DNA POLYMERASE"/>
    <property type="match status" value="1"/>
</dbReference>
<evidence type="ECO:0000259" key="1">
    <source>
        <dbReference type="Pfam" id="PF00078"/>
    </source>
</evidence>
<dbReference type="Proteomes" id="UP001280121">
    <property type="component" value="Unassembled WGS sequence"/>
</dbReference>
<name>A0AAD9XIA0_9ROSI</name>
<proteinExistence type="predicted"/>
<evidence type="ECO:0000313" key="3">
    <source>
        <dbReference type="Proteomes" id="UP001280121"/>
    </source>
</evidence>
<feature type="domain" description="Reverse transcriptase" evidence="1">
    <location>
        <begin position="7"/>
        <end position="113"/>
    </location>
</feature>
<dbReference type="EMBL" id="JANJYI010000002">
    <property type="protein sequence ID" value="KAK2660061.1"/>
    <property type="molecule type" value="Genomic_DNA"/>
</dbReference>
<reference evidence="2" key="1">
    <citation type="journal article" date="2023" name="Plant J.">
        <title>Genome sequences and population genomics provide insights into the demographic history, inbreeding, and mutation load of two 'living fossil' tree species of Dipteronia.</title>
        <authorList>
            <person name="Feng Y."/>
            <person name="Comes H.P."/>
            <person name="Chen J."/>
            <person name="Zhu S."/>
            <person name="Lu R."/>
            <person name="Zhang X."/>
            <person name="Li P."/>
            <person name="Qiu J."/>
            <person name="Olsen K.M."/>
            <person name="Qiu Y."/>
        </authorList>
    </citation>
    <scope>NUCLEOTIDE SEQUENCE</scope>
    <source>
        <strain evidence="2">KIB01</strain>
    </source>
</reference>
<dbReference type="InterPro" id="IPR043502">
    <property type="entry name" value="DNA/RNA_pol_sf"/>
</dbReference>
<accession>A0AAD9XIA0</accession>
<dbReference type="CDD" id="cd01650">
    <property type="entry name" value="RT_nLTR_like"/>
    <property type="match status" value="1"/>
</dbReference>
<dbReference type="SUPFAM" id="SSF56672">
    <property type="entry name" value="DNA/RNA polymerases"/>
    <property type="match status" value="1"/>
</dbReference>
<keyword evidence="3" id="KW-1185">Reference proteome</keyword>
<sequence>MHNTTSPNDFRHIALCSVVYKTVSKILASRLKSLLPELISPHQSAFVPGRPIFENVLVAFESLHSIARKKAGKKGLMALKLDMSKAYDRVEWNFLRVVMSKMNFPPVWISLVMDCVSSASLSFVLNG</sequence>
<protein>
    <recommendedName>
        <fullName evidence="1">Reverse transcriptase domain-containing protein</fullName>
    </recommendedName>
</protein>
<dbReference type="InterPro" id="IPR052343">
    <property type="entry name" value="Retrotransposon-Effector_Assoc"/>
</dbReference>
<comment type="caution">
    <text evidence="2">The sequence shown here is derived from an EMBL/GenBank/DDBJ whole genome shotgun (WGS) entry which is preliminary data.</text>
</comment>
<gene>
    <name evidence="2" type="ORF">Ddye_006594</name>
</gene>
<dbReference type="InterPro" id="IPR000477">
    <property type="entry name" value="RT_dom"/>
</dbReference>
<dbReference type="PANTHER" id="PTHR46890">
    <property type="entry name" value="NON-LTR RETROLELEMENT REVERSE TRANSCRIPTASE-LIKE PROTEIN-RELATED"/>
    <property type="match status" value="1"/>
</dbReference>
<organism evidence="2 3">
    <name type="scientific">Dipteronia dyeriana</name>
    <dbReference type="NCBI Taxonomy" id="168575"/>
    <lineage>
        <taxon>Eukaryota</taxon>
        <taxon>Viridiplantae</taxon>
        <taxon>Streptophyta</taxon>
        <taxon>Embryophyta</taxon>
        <taxon>Tracheophyta</taxon>
        <taxon>Spermatophyta</taxon>
        <taxon>Magnoliopsida</taxon>
        <taxon>eudicotyledons</taxon>
        <taxon>Gunneridae</taxon>
        <taxon>Pentapetalae</taxon>
        <taxon>rosids</taxon>
        <taxon>malvids</taxon>
        <taxon>Sapindales</taxon>
        <taxon>Sapindaceae</taxon>
        <taxon>Hippocastanoideae</taxon>
        <taxon>Acereae</taxon>
        <taxon>Dipteronia</taxon>
    </lineage>
</organism>
<dbReference type="Pfam" id="PF00078">
    <property type="entry name" value="RVT_1"/>
    <property type="match status" value="1"/>
</dbReference>
<evidence type="ECO:0000313" key="2">
    <source>
        <dbReference type="EMBL" id="KAK2660061.1"/>
    </source>
</evidence>